<evidence type="ECO:0000313" key="3">
    <source>
        <dbReference type="Proteomes" id="UP001519460"/>
    </source>
</evidence>
<accession>A0ABD0M661</accession>
<dbReference type="AlphaFoldDB" id="A0ABD0M661"/>
<name>A0ABD0M661_9CAEN</name>
<dbReference type="EMBL" id="JACVVK020000004">
    <property type="protein sequence ID" value="KAK7507146.1"/>
    <property type="molecule type" value="Genomic_DNA"/>
</dbReference>
<evidence type="ECO:0000256" key="1">
    <source>
        <dbReference type="SAM" id="MobiDB-lite"/>
    </source>
</evidence>
<sequence length="90" mass="9799">MASGYQTATLTNTASGTFGGQHPAAKDAKAVTELRLSVHVERQRNARNEHLLTEEHTRPSIPCGSERDTQKRTKVLGGAPLGMFQFLPKP</sequence>
<comment type="caution">
    <text evidence="2">The sequence shown here is derived from an EMBL/GenBank/DDBJ whole genome shotgun (WGS) entry which is preliminary data.</text>
</comment>
<proteinExistence type="predicted"/>
<reference evidence="2 3" key="1">
    <citation type="journal article" date="2023" name="Sci. Data">
        <title>Genome assembly of the Korean intertidal mud-creeper Batillaria attramentaria.</title>
        <authorList>
            <person name="Patra A.K."/>
            <person name="Ho P.T."/>
            <person name="Jun S."/>
            <person name="Lee S.J."/>
            <person name="Kim Y."/>
            <person name="Won Y.J."/>
        </authorList>
    </citation>
    <scope>NUCLEOTIDE SEQUENCE [LARGE SCALE GENOMIC DNA]</scope>
    <source>
        <strain evidence="2">Wonlab-2016</strain>
    </source>
</reference>
<feature type="compositionally biased region" description="Polar residues" evidence="1">
    <location>
        <begin position="1"/>
        <end position="16"/>
    </location>
</feature>
<feature type="compositionally biased region" description="Basic and acidic residues" evidence="1">
    <location>
        <begin position="45"/>
        <end position="58"/>
    </location>
</feature>
<dbReference type="Proteomes" id="UP001519460">
    <property type="component" value="Unassembled WGS sequence"/>
</dbReference>
<feature type="region of interest" description="Disordered" evidence="1">
    <location>
        <begin position="1"/>
        <end position="29"/>
    </location>
</feature>
<evidence type="ECO:0000313" key="2">
    <source>
        <dbReference type="EMBL" id="KAK7507146.1"/>
    </source>
</evidence>
<keyword evidence="3" id="KW-1185">Reference proteome</keyword>
<feature type="region of interest" description="Disordered" evidence="1">
    <location>
        <begin position="45"/>
        <end position="68"/>
    </location>
</feature>
<gene>
    <name evidence="2" type="ORF">BaRGS_00001081</name>
</gene>
<organism evidence="2 3">
    <name type="scientific">Batillaria attramentaria</name>
    <dbReference type="NCBI Taxonomy" id="370345"/>
    <lineage>
        <taxon>Eukaryota</taxon>
        <taxon>Metazoa</taxon>
        <taxon>Spiralia</taxon>
        <taxon>Lophotrochozoa</taxon>
        <taxon>Mollusca</taxon>
        <taxon>Gastropoda</taxon>
        <taxon>Caenogastropoda</taxon>
        <taxon>Sorbeoconcha</taxon>
        <taxon>Cerithioidea</taxon>
        <taxon>Batillariidae</taxon>
        <taxon>Batillaria</taxon>
    </lineage>
</organism>
<protein>
    <submittedName>
        <fullName evidence="2">Uncharacterized protein</fullName>
    </submittedName>
</protein>